<dbReference type="OrthoDB" id="2756284at2759"/>
<evidence type="ECO:0000313" key="4">
    <source>
        <dbReference type="Proteomes" id="UP000184267"/>
    </source>
</evidence>
<keyword evidence="4" id="KW-1185">Reference proteome</keyword>
<evidence type="ECO:0000256" key="1">
    <source>
        <dbReference type="SAM" id="MobiDB-lite"/>
    </source>
</evidence>
<proteinExistence type="predicted"/>
<comment type="caution">
    <text evidence="3">The sequence shown here is derived from an EMBL/GenBank/DDBJ whole genome shotgun (WGS) entry which is preliminary data.</text>
</comment>
<evidence type="ECO:0000313" key="3">
    <source>
        <dbReference type="EMBL" id="OJT07251.1"/>
    </source>
</evidence>
<feature type="region of interest" description="Disordered" evidence="1">
    <location>
        <begin position="84"/>
        <end position="108"/>
    </location>
</feature>
<feature type="chain" id="PRO_5012499423" evidence="2">
    <location>
        <begin position="19"/>
        <end position="199"/>
    </location>
</feature>
<organism evidence="3 4">
    <name type="scientific">Trametes pubescens</name>
    <name type="common">White-rot fungus</name>
    <dbReference type="NCBI Taxonomy" id="154538"/>
    <lineage>
        <taxon>Eukaryota</taxon>
        <taxon>Fungi</taxon>
        <taxon>Dikarya</taxon>
        <taxon>Basidiomycota</taxon>
        <taxon>Agaricomycotina</taxon>
        <taxon>Agaricomycetes</taxon>
        <taxon>Polyporales</taxon>
        <taxon>Polyporaceae</taxon>
        <taxon>Trametes</taxon>
    </lineage>
</organism>
<dbReference type="EMBL" id="MNAD01001205">
    <property type="protein sequence ID" value="OJT07251.1"/>
    <property type="molecule type" value="Genomic_DNA"/>
</dbReference>
<reference evidence="3 4" key="1">
    <citation type="submission" date="2016-10" db="EMBL/GenBank/DDBJ databases">
        <title>Genome sequence of the basidiomycete white-rot fungus Trametes pubescens.</title>
        <authorList>
            <person name="Makela M.R."/>
            <person name="Granchi Z."/>
            <person name="Peng M."/>
            <person name="De Vries R.P."/>
            <person name="Grigoriev I."/>
            <person name="Riley R."/>
            <person name="Hilden K."/>
        </authorList>
    </citation>
    <scope>NUCLEOTIDE SEQUENCE [LARGE SCALE GENOMIC DNA]</scope>
    <source>
        <strain evidence="3 4">FBCC735</strain>
    </source>
</reference>
<accession>A0A1M2VI29</accession>
<sequence length="199" mass="20210">MHAKIFATLLLSVLAANALPAKRDAKELLDVVNSEISAAGPSASAYTAFITTIGGRPVVEMSESASGKVWVAMTSSTAAASATARPANNAAADPASSSSESSGSSTASESASSAACKCTTCGGRYNVTYIWVYPCSDQLAGRVGDRDKVRSRDVQEYNFSTDMACWDRNAAAAGVSISRPLLTSVAGALGAVAAGALML</sequence>
<evidence type="ECO:0000256" key="2">
    <source>
        <dbReference type="SAM" id="SignalP"/>
    </source>
</evidence>
<dbReference type="AlphaFoldDB" id="A0A1M2VI29"/>
<dbReference type="Proteomes" id="UP000184267">
    <property type="component" value="Unassembled WGS sequence"/>
</dbReference>
<protein>
    <submittedName>
        <fullName evidence="3">Uncharacterized protein</fullName>
    </submittedName>
</protein>
<feature type="signal peptide" evidence="2">
    <location>
        <begin position="1"/>
        <end position="18"/>
    </location>
</feature>
<keyword evidence="2" id="KW-0732">Signal</keyword>
<name>A0A1M2VI29_TRAPU</name>
<gene>
    <name evidence="3" type="ORF">TRAPUB_1880</name>
</gene>